<reference evidence="2 3" key="1">
    <citation type="journal article" date="2014" name="Int. J. Syst. Evol. Microbiol.">
        <title>Complete genome sequence of Corynebacterium casei LMG S-19264T (=DSM 44701T), isolated from a smear-ripened cheese.</title>
        <authorList>
            <consortium name="US DOE Joint Genome Institute (JGI-PGF)"/>
            <person name="Walter F."/>
            <person name="Albersmeier A."/>
            <person name="Kalinowski J."/>
            <person name="Ruckert C."/>
        </authorList>
    </citation>
    <scope>NUCLEOTIDE SEQUENCE [LARGE SCALE GENOMIC DNA]</scope>
    <source>
        <strain evidence="2 3">NBRC 110095</strain>
    </source>
</reference>
<gene>
    <name evidence="2" type="ORF">GCM10007877_12330</name>
</gene>
<dbReference type="Proteomes" id="UP001156870">
    <property type="component" value="Unassembled WGS sequence"/>
</dbReference>
<accession>A0AA37WL18</accession>
<dbReference type="Pfam" id="PF14559">
    <property type="entry name" value="TPR_19"/>
    <property type="match status" value="1"/>
</dbReference>
<name>A0AA37WL18_9GAMM</name>
<dbReference type="Pfam" id="PF13181">
    <property type="entry name" value="TPR_8"/>
    <property type="match status" value="1"/>
</dbReference>
<dbReference type="InterPro" id="IPR011990">
    <property type="entry name" value="TPR-like_helical_dom_sf"/>
</dbReference>
<dbReference type="AlphaFoldDB" id="A0AA37WL18"/>
<dbReference type="EMBL" id="BSPD01000030">
    <property type="protein sequence ID" value="GLS25519.1"/>
    <property type="molecule type" value="Genomic_DNA"/>
</dbReference>
<dbReference type="SMART" id="SM00028">
    <property type="entry name" value="TPR"/>
    <property type="match status" value="7"/>
</dbReference>
<dbReference type="PROSITE" id="PS50005">
    <property type="entry name" value="TPR"/>
    <property type="match status" value="1"/>
</dbReference>
<evidence type="ECO:0008006" key="4">
    <source>
        <dbReference type="Google" id="ProtNLM"/>
    </source>
</evidence>
<dbReference type="SUPFAM" id="SSF48452">
    <property type="entry name" value="TPR-like"/>
    <property type="match status" value="3"/>
</dbReference>
<keyword evidence="3" id="KW-1185">Reference proteome</keyword>
<protein>
    <recommendedName>
        <fullName evidence="4">Tetratricopeptide repeat protein</fullName>
    </recommendedName>
</protein>
<dbReference type="RefSeq" id="WP_232591983.1">
    <property type="nucleotide sequence ID" value="NZ_BSPD01000030.1"/>
</dbReference>
<dbReference type="Pfam" id="PF13174">
    <property type="entry name" value="TPR_6"/>
    <property type="match status" value="1"/>
</dbReference>
<dbReference type="InterPro" id="IPR019734">
    <property type="entry name" value="TPR_rpt"/>
</dbReference>
<evidence type="ECO:0000313" key="3">
    <source>
        <dbReference type="Proteomes" id="UP001156870"/>
    </source>
</evidence>
<evidence type="ECO:0000256" key="1">
    <source>
        <dbReference type="PROSITE-ProRule" id="PRU00339"/>
    </source>
</evidence>
<dbReference type="Gene3D" id="1.25.40.10">
    <property type="entry name" value="Tetratricopeptide repeat domain"/>
    <property type="match status" value="5"/>
</dbReference>
<proteinExistence type="predicted"/>
<evidence type="ECO:0000313" key="2">
    <source>
        <dbReference type="EMBL" id="GLS25519.1"/>
    </source>
</evidence>
<feature type="repeat" description="TPR" evidence="1">
    <location>
        <begin position="121"/>
        <end position="154"/>
    </location>
</feature>
<sequence length="980" mass="113539">MKSNKLIKQAIFFTGLLPLLPACQLGGVKTLGDLEYKEEAEEPIEFEQVSYEDVRSEYQELMSLFKEDDIKEQIQRRIADVYMLEGSQQQIDQKEYRSYYDEAIKSYHEILKKYPNSPDNADVLYQLARAYELDGHQDEAMKMLTQLAKYHPAYKNIAEVHFRVGDIYFNRQEYKNAQKEYEIVTQYTDRQLLMNAHYMLGWAYYKQFKYSSSIRSFAQVLALIYTPESSIETVKDGDQQVAESISEEESLLELDASLKSLEEDSLNSMSLALSKSGGPDMIAQVASLQGKSYLWKVYDHLGEYYLEKERFEDSAATFRHFVKRNRFSQHAPILHKKMIESYADGGFSLLALEEKEQYVSHYGISSEYASINGETTEEVLSALKVYIDELASHYHSRAQKLVTKASDDQKELDEAAESVIPSPQQIAKIETLKKQAKESFYKATQFYSEYALTFPQDPRLPEILYLMAEAYFESDRYKEAAESYEKVAYGLNEFKDDRYRANSGYAAIVSYQTIIDGADDEATKRQWQGTAVESMLRFAEVFHTDERSPAVLTNAAEYLFGLENYQKALDVSSNLIASNENLDKNLKKTAHGIAAHSLYNLKRYAEAEGHYLSQRLLVEENSEEYTRISERLANTIYKNSQQLVERSENTEAIEQLLKVKVLTPEAAVRVDAQFNAVKLMLGAERWVDAINELLELQTIFPDHEMAPEFQRKIAYAYEKNESWKKAGQAYYVISQTDSDDIVKREALFLSAEMYEKGREFEQAIKLFKRYAKTYEKPFGVRMESRYRLAVLYEKIDDISKQQFWLRRIIEGDQKGGSERTERSRWLGAWANIKYGDYFANEFRARKLTSALATSLPKKNEFLTDAVKRYEAAADYGVFEFMTMANYKISELYRQLAFELRGAPLPAGLSSEERSVYEGFIEEQAFPLQQMSIELHMTNVERGWSGDFDEWINRSFEEMAELNSQRFGKSERMVSYGDEIR</sequence>
<organism evidence="2 3">
    <name type="scientific">Marinibactrum halimedae</name>
    <dbReference type="NCBI Taxonomy" id="1444977"/>
    <lineage>
        <taxon>Bacteria</taxon>
        <taxon>Pseudomonadati</taxon>
        <taxon>Pseudomonadota</taxon>
        <taxon>Gammaproteobacteria</taxon>
        <taxon>Cellvibrionales</taxon>
        <taxon>Cellvibrionaceae</taxon>
        <taxon>Marinibactrum</taxon>
    </lineage>
</organism>
<comment type="caution">
    <text evidence="2">The sequence shown here is derived from an EMBL/GenBank/DDBJ whole genome shotgun (WGS) entry which is preliminary data.</text>
</comment>
<keyword evidence="1" id="KW-0802">TPR repeat</keyword>